<proteinExistence type="predicted"/>
<feature type="non-terminal residue" evidence="1">
    <location>
        <position position="1"/>
    </location>
</feature>
<evidence type="ECO:0000313" key="2">
    <source>
        <dbReference type="Proteomes" id="UP000663823"/>
    </source>
</evidence>
<gene>
    <name evidence="1" type="ORF">OTI717_LOCUS33125</name>
</gene>
<accession>A0A819SZG6</accession>
<comment type="caution">
    <text evidence="1">The sequence shown here is derived from an EMBL/GenBank/DDBJ whole genome shotgun (WGS) entry which is preliminary data.</text>
</comment>
<protein>
    <submittedName>
        <fullName evidence="1">Uncharacterized protein</fullName>
    </submittedName>
</protein>
<evidence type="ECO:0000313" key="1">
    <source>
        <dbReference type="EMBL" id="CAF4079723.1"/>
    </source>
</evidence>
<dbReference type="EMBL" id="CAJOAX010010695">
    <property type="protein sequence ID" value="CAF4079723.1"/>
    <property type="molecule type" value="Genomic_DNA"/>
</dbReference>
<dbReference type="AlphaFoldDB" id="A0A819SZG6"/>
<organism evidence="1 2">
    <name type="scientific">Rotaria sordida</name>
    <dbReference type="NCBI Taxonomy" id="392033"/>
    <lineage>
        <taxon>Eukaryota</taxon>
        <taxon>Metazoa</taxon>
        <taxon>Spiralia</taxon>
        <taxon>Gnathifera</taxon>
        <taxon>Rotifera</taxon>
        <taxon>Eurotatoria</taxon>
        <taxon>Bdelloidea</taxon>
        <taxon>Philodinida</taxon>
        <taxon>Philodinidae</taxon>
        <taxon>Rotaria</taxon>
    </lineage>
</organism>
<reference evidence="1" key="1">
    <citation type="submission" date="2021-02" db="EMBL/GenBank/DDBJ databases">
        <authorList>
            <person name="Nowell W R."/>
        </authorList>
    </citation>
    <scope>NUCLEOTIDE SEQUENCE</scope>
</reference>
<sequence>FNISSVVAKSISCGTTPSKISCTTPSTTRSE</sequence>
<name>A0A819SZG6_9BILA</name>
<dbReference type="Proteomes" id="UP000663823">
    <property type="component" value="Unassembled WGS sequence"/>
</dbReference>